<comment type="function">
    <text evidence="5">Responsible for synthesis of pseudouridine from uracil.</text>
</comment>
<dbReference type="InterPro" id="IPR020103">
    <property type="entry name" value="PsdUridine_synth_cat_dom_sf"/>
</dbReference>
<accession>A0A369KVE2</accession>
<evidence type="ECO:0000313" key="7">
    <source>
        <dbReference type="EMBL" id="RDB37330.1"/>
    </source>
</evidence>
<dbReference type="EC" id="5.4.99.-" evidence="5"/>
<dbReference type="Proteomes" id="UP000253934">
    <property type="component" value="Unassembled WGS sequence"/>
</dbReference>
<dbReference type="CDD" id="cd00165">
    <property type="entry name" value="S4"/>
    <property type="match status" value="1"/>
</dbReference>
<dbReference type="SUPFAM" id="SSF55174">
    <property type="entry name" value="Alpha-L RNA-binding motif"/>
    <property type="match status" value="1"/>
</dbReference>
<dbReference type="Gene3D" id="3.10.290.10">
    <property type="entry name" value="RNA-binding S4 domain"/>
    <property type="match status" value="1"/>
</dbReference>
<dbReference type="PROSITE" id="PS01129">
    <property type="entry name" value="PSI_RLU"/>
    <property type="match status" value="1"/>
</dbReference>
<evidence type="ECO:0000313" key="8">
    <source>
        <dbReference type="Proteomes" id="UP000253934"/>
    </source>
</evidence>
<organism evidence="7 8">
    <name type="scientific">Spirobacillus cienkowskii</name>
    <dbReference type="NCBI Taxonomy" id="495820"/>
    <lineage>
        <taxon>Bacteria</taxon>
        <taxon>Pseudomonadati</taxon>
        <taxon>Bdellovibrionota</taxon>
        <taxon>Oligoflexia</taxon>
        <taxon>Silvanigrellales</taxon>
        <taxon>Spirobacillus</taxon>
    </lineage>
</organism>
<keyword evidence="2 5" id="KW-0413">Isomerase</keyword>
<dbReference type="SUPFAM" id="SSF55120">
    <property type="entry name" value="Pseudouridine synthase"/>
    <property type="match status" value="1"/>
</dbReference>
<dbReference type="GO" id="GO:0000455">
    <property type="term" value="P:enzyme-directed rRNA pseudouridine synthesis"/>
    <property type="evidence" value="ECO:0007669"/>
    <property type="project" value="TreeGrafter"/>
</dbReference>
<dbReference type="Gene3D" id="3.30.2350.10">
    <property type="entry name" value="Pseudouridine synthase"/>
    <property type="match status" value="1"/>
</dbReference>
<dbReference type="GO" id="GO:0003723">
    <property type="term" value="F:RNA binding"/>
    <property type="evidence" value="ECO:0007669"/>
    <property type="project" value="UniProtKB-KW"/>
</dbReference>
<evidence type="ECO:0000259" key="6">
    <source>
        <dbReference type="Pfam" id="PF00849"/>
    </source>
</evidence>
<evidence type="ECO:0000256" key="2">
    <source>
        <dbReference type="ARBA" id="ARBA00023235"/>
    </source>
</evidence>
<dbReference type="PROSITE" id="PS50889">
    <property type="entry name" value="S4"/>
    <property type="match status" value="1"/>
</dbReference>
<dbReference type="GO" id="GO:0140098">
    <property type="term" value="F:catalytic activity, acting on RNA"/>
    <property type="evidence" value="ECO:0007669"/>
    <property type="project" value="UniProtKB-ARBA"/>
</dbReference>
<dbReference type="PANTHER" id="PTHR21600:SF44">
    <property type="entry name" value="RIBOSOMAL LARGE SUBUNIT PSEUDOURIDINE SYNTHASE D"/>
    <property type="match status" value="1"/>
</dbReference>
<protein>
    <recommendedName>
        <fullName evidence="5">Pseudouridine synthase</fullName>
        <ecNumber evidence="5">5.4.99.-</ecNumber>
    </recommendedName>
</protein>
<dbReference type="CDD" id="cd02869">
    <property type="entry name" value="PseudoU_synth_RluA_like"/>
    <property type="match status" value="1"/>
</dbReference>
<dbReference type="Pfam" id="PF00849">
    <property type="entry name" value="PseudoU_synth_2"/>
    <property type="match status" value="1"/>
</dbReference>
<name>A0A369KVE2_9BACT</name>
<reference evidence="7" key="1">
    <citation type="submission" date="2018-04" db="EMBL/GenBank/DDBJ databases">
        <title>Draft genome sequence of the Candidatus Spirobacillus cienkowskii, a pathogen of freshwater Daphnia species, reconstructed from hemolymph metagenomic reads.</title>
        <authorList>
            <person name="Bresciani L."/>
            <person name="Lemos L.N."/>
            <person name="Wale N."/>
            <person name="Lin J.Y."/>
            <person name="Fernandes G.R."/>
            <person name="Duffy M.A."/>
            <person name="Rodrigues J.M."/>
        </authorList>
    </citation>
    <scope>NUCLEOTIDE SEQUENCE [LARGE SCALE GENOMIC DNA]</scope>
    <source>
        <strain evidence="7">Binning01</strain>
    </source>
</reference>
<dbReference type="InterPro" id="IPR006225">
    <property type="entry name" value="PsdUridine_synth_RluC/D"/>
</dbReference>
<evidence type="ECO:0000256" key="3">
    <source>
        <dbReference type="PIRSR" id="PIRSR606225-1"/>
    </source>
</evidence>
<dbReference type="GO" id="GO:0009982">
    <property type="term" value="F:pseudouridine synthase activity"/>
    <property type="evidence" value="ECO:0007669"/>
    <property type="project" value="InterPro"/>
</dbReference>
<dbReference type="InterPro" id="IPR006224">
    <property type="entry name" value="PsdUridine_synth_RluA-like_CS"/>
</dbReference>
<dbReference type="EMBL" id="QOVW01000002">
    <property type="protein sequence ID" value="RDB37330.1"/>
    <property type="molecule type" value="Genomic_DNA"/>
</dbReference>
<feature type="active site" evidence="3">
    <location>
        <position position="151"/>
    </location>
</feature>
<evidence type="ECO:0000256" key="5">
    <source>
        <dbReference type="RuleBase" id="RU362028"/>
    </source>
</evidence>
<sequence>MLKSKKSLVTFEHNGQRFDIVAAELFKEMSRKKIKAIIDSGGAYINKRRVIVAKTVVKTGDKIEIFWEENAQSLSNASKQSVTSVNKTLGTYISKETCVFENEDFFIINKPAGISSQATLTSDKDSIIFSLNKFDPNKFNLKKMFLVHRLDKETSGLMIIAKNQNSQKIFEDLFRDKKINKTYDAICYFAPKNLEGEINFPIAKDNTRKNCYFAVTNIKSKIKDQKQASTYYKVTKIFKNNEASLMRCNPKTGRTHQIRVHLSAIGCPLLGDKTYSQNIYGHRFSQLAIRHMLHASELEFEVNGKIFHFTSNLPEDFERIIKTLE</sequence>
<feature type="domain" description="Pseudouridine synthase RsuA/RluA-like" evidence="6">
    <location>
        <begin position="104"/>
        <end position="264"/>
    </location>
</feature>
<comment type="caution">
    <text evidence="7">The sequence shown here is derived from an EMBL/GenBank/DDBJ whole genome shotgun (WGS) entry which is preliminary data.</text>
</comment>
<gene>
    <name evidence="7" type="ORF">DCC88_00620</name>
</gene>
<evidence type="ECO:0000256" key="1">
    <source>
        <dbReference type="ARBA" id="ARBA00010876"/>
    </source>
</evidence>
<keyword evidence="4" id="KW-0694">RNA-binding</keyword>
<proteinExistence type="inferred from homology"/>
<comment type="catalytic activity">
    <reaction evidence="5">
        <text>a uridine in RNA = a pseudouridine in RNA</text>
        <dbReference type="Rhea" id="RHEA:48348"/>
        <dbReference type="Rhea" id="RHEA-COMP:12068"/>
        <dbReference type="Rhea" id="RHEA-COMP:12069"/>
        <dbReference type="ChEBI" id="CHEBI:65314"/>
        <dbReference type="ChEBI" id="CHEBI:65315"/>
    </reaction>
</comment>
<dbReference type="InterPro" id="IPR036986">
    <property type="entry name" value="S4_RNA-bd_sf"/>
</dbReference>
<dbReference type="InterPro" id="IPR050188">
    <property type="entry name" value="RluA_PseudoU_synthase"/>
</dbReference>
<dbReference type="AlphaFoldDB" id="A0A369KVE2"/>
<dbReference type="PANTHER" id="PTHR21600">
    <property type="entry name" value="MITOCHONDRIAL RNA PSEUDOURIDINE SYNTHASE"/>
    <property type="match status" value="1"/>
</dbReference>
<comment type="similarity">
    <text evidence="1 5">Belongs to the pseudouridine synthase RluA family.</text>
</comment>
<dbReference type="InterPro" id="IPR006145">
    <property type="entry name" value="PsdUridine_synth_RsuA/RluA"/>
</dbReference>
<keyword evidence="8" id="KW-1185">Reference proteome</keyword>
<dbReference type="NCBIfam" id="TIGR00005">
    <property type="entry name" value="rluA_subfam"/>
    <property type="match status" value="1"/>
</dbReference>
<evidence type="ECO:0000256" key="4">
    <source>
        <dbReference type="PROSITE-ProRule" id="PRU00182"/>
    </source>
</evidence>